<evidence type="ECO:0000256" key="1">
    <source>
        <dbReference type="SAM" id="MobiDB-lite"/>
    </source>
</evidence>
<evidence type="ECO:0000313" key="3">
    <source>
        <dbReference type="Proteomes" id="UP000245956"/>
    </source>
</evidence>
<organism evidence="2 3">
    <name type="scientific">Purpureocillium lilacinum</name>
    <name type="common">Paecilomyces lilacinus</name>
    <dbReference type="NCBI Taxonomy" id="33203"/>
    <lineage>
        <taxon>Eukaryota</taxon>
        <taxon>Fungi</taxon>
        <taxon>Dikarya</taxon>
        <taxon>Ascomycota</taxon>
        <taxon>Pezizomycotina</taxon>
        <taxon>Sordariomycetes</taxon>
        <taxon>Hypocreomycetidae</taxon>
        <taxon>Hypocreales</taxon>
        <taxon>Ophiocordycipitaceae</taxon>
        <taxon>Purpureocillium</taxon>
    </lineage>
</organism>
<name>A0A2U3EGI9_PURLI</name>
<accession>A0A2U3EGI9</accession>
<gene>
    <name evidence="2" type="ORF">PCL_08858</name>
</gene>
<dbReference type="EMBL" id="LCWV01000004">
    <property type="protein sequence ID" value="PWI73582.1"/>
    <property type="molecule type" value="Genomic_DNA"/>
</dbReference>
<reference evidence="2 3" key="1">
    <citation type="journal article" date="2016" name="Front. Microbiol.">
        <title>Genome and transcriptome sequences reveal the specific parasitism of the nematophagous Purpureocillium lilacinum 36-1.</title>
        <authorList>
            <person name="Xie J."/>
            <person name="Li S."/>
            <person name="Mo C."/>
            <person name="Xiao X."/>
            <person name="Peng D."/>
            <person name="Wang G."/>
            <person name="Xiao Y."/>
        </authorList>
    </citation>
    <scope>NUCLEOTIDE SEQUENCE [LARGE SCALE GENOMIC DNA]</scope>
    <source>
        <strain evidence="2 3">36-1</strain>
    </source>
</reference>
<feature type="region of interest" description="Disordered" evidence="1">
    <location>
        <begin position="1"/>
        <end position="104"/>
    </location>
</feature>
<dbReference type="Proteomes" id="UP000245956">
    <property type="component" value="Unassembled WGS sequence"/>
</dbReference>
<feature type="region of interest" description="Disordered" evidence="1">
    <location>
        <begin position="158"/>
        <end position="185"/>
    </location>
</feature>
<evidence type="ECO:0000313" key="2">
    <source>
        <dbReference type="EMBL" id="PWI73582.1"/>
    </source>
</evidence>
<dbReference type="AlphaFoldDB" id="A0A2U3EGI9"/>
<comment type="caution">
    <text evidence="2">The sequence shown here is derived from an EMBL/GenBank/DDBJ whole genome shotgun (WGS) entry which is preliminary data.</text>
</comment>
<protein>
    <submittedName>
        <fullName evidence="2">Uncharacterized protein</fullName>
    </submittedName>
</protein>
<sequence>MSVCRNAPSVPKRRAKPGGPVTSVSDHDPRSRGGLHVQPNHVSCRADRRALQPVGRLRAGAQKPSSEAKPSFGLDPSSSTPHQRAPPAVRNHTPPQPKPRLGPARPRALLYTHACSAHGTNGLLQPGSRMAPKKNSDQNARASRCRDAQGLAPEMVLHSSKPPRRHDAHQQPEMPLGRNSTRAGQASGARLFATSGENTLGNPPSAICNSAATTTIKSSPPRGNPAVWPLGPLLKASLACWIRRMAQSNSDRRSVLRRASSARGSRDWLSGYVQIARSEPGSGGQRALASLGASCLWLARAWDKVST</sequence>
<proteinExistence type="predicted"/>
<feature type="region of interest" description="Disordered" evidence="1">
    <location>
        <begin position="120"/>
        <end position="146"/>
    </location>
</feature>